<dbReference type="EMBL" id="CP002292">
    <property type="protein sequence ID" value="ADP70670.1"/>
    <property type="molecule type" value="Genomic_DNA"/>
</dbReference>
<evidence type="ECO:0000256" key="1">
    <source>
        <dbReference type="ARBA" id="ARBA00001947"/>
    </source>
</evidence>
<keyword evidence="5" id="KW-0479">Metal-binding</keyword>
<comment type="cofactor">
    <cofactor evidence="1">
        <name>Zn(2+)</name>
        <dbReference type="ChEBI" id="CHEBI:29105"/>
    </cofactor>
</comment>
<evidence type="ECO:0000256" key="7">
    <source>
        <dbReference type="ARBA" id="ARBA00022833"/>
    </source>
</evidence>
<proteinExistence type="predicted"/>
<dbReference type="RefSeq" id="WP_013419072.1">
    <property type="nucleotide sequence ID" value="NC_014664.1"/>
</dbReference>
<feature type="transmembrane region" description="Helical" evidence="12">
    <location>
        <begin position="397"/>
        <end position="418"/>
    </location>
</feature>
<dbReference type="GO" id="GO:0004222">
    <property type="term" value="F:metalloendopeptidase activity"/>
    <property type="evidence" value="ECO:0007669"/>
    <property type="project" value="InterPro"/>
</dbReference>
<keyword evidence="3" id="KW-0645">Protease</keyword>
<evidence type="ECO:0000256" key="9">
    <source>
        <dbReference type="ARBA" id="ARBA00023049"/>
    </source>
</evidence>
<organism evidence="14 15">
    <name type="scientific">Rhodomicrobium vannielii (strain ATCC 17100 / DSM 162 / LMG 4299 / NCIMB 10020 / ATH 3.1.1)</name>
    <dbReference type="NCBI Taxonomy" id="648757"/>
    <lineage>
        <taxon>Bacteria</taxon>
        <taxon>Pseudomonadati</taxon>
        <taxon>Pseudomonadota</taxon>
        <taxon>Alphaproteobacteria</taxon>
        <taxon>Hyphomicrobiales</taxon>
        <taxon>Hyphomicrobiaceae</taxon>
        <taxon>Rhodomicrobium</taxon>
    </lineage>
</organism>
<keyword evidence="2" id="KW-1003">Cell membrane</keyword>
<evidence type="ECO:0000256" key="12">
    <source>
        <dbReference type="SAM" id="Phobius"/>
    </source>
</evidence>
<dbReference type="HOGENOM" id="CLU_576019_0_0_5"/>
<evidence type="ECO:0000256" key="11">
    <source>
        <dbReference type="SAM" id="MobiDB-lite"/>
    </source>
</evidence>
<keyword evidence="6" id="KW-0378">Hydrolase</keyword>
<gene>
    <name evidence="14" type="ordered locus">Rvan_1413</name>
</gene>
<evidence type="ECO:0000313" key="14">
    <source>
        <dbReference type="EMBL" id="ADP70670.1"/>
    </source>
</evidence>
<keyword evidence="8 12" id="KW-1133">Transmembrane helix</keyword>
<dbReference type="GO" id="GO:0006508">
    <property type="term" value="P:proteolysis"/>
    <property type="evidence" value="ECO:0007669"/>
    <property type="project" value="UniProtKB-KW"/>
</dbReference>
<dbReference type="GO" id="GO:0046872">
    <property type="term" value="F:metal ion binding"/>
    <property type="evidence" value="ECO:0007669"/>
    <property type="project" value="UniProtKB-KW"/>
</dbReference>
<evidence type="ECO:0000256" key="2">
    <source>
        <dbReference type="ARBA" id="ARBA00022475"/>
    </source>
</evidence>
<evidence type="ECO:0000259" key="13">
    <source>
        <dbReference type="Pfam" id="PF01435"/>
    </source>
</evidence>
<dbReference type="Pfam" id="PF01435">
    <property type="entry name" value="Peptidase_M48"/>
    <property type="match status" value="1"/>
</dbReference>
<dbReference type="STRING" id="648757.Rvan_1413"/>
<dbReference type="OrthoDB" id="15218at2"/>
<keyword evidence="7" id="KW-0862">Zinc</keyword>
<dbReference type="KEGG" id="rva:Rvan_1413"/>
<dbReference type="eggNOG" id="COG0501">
    <property type="taxonomic scope" value="Bacteria"/>
</dbReference>
<dbReference type="InterPro" id="IPR050083">
    <property type="entry name" value="HtpX_protease"/>
</dbReference>
<protein>
    <submittedName>
        <fullName evidence="14">Peptidase M48 Ste24p</fullName>
    </submittedName>
</protein>
<keyword evidence="9" id="KW-0482">Metalloprotease</keyword>
<dbReference type="PANTHER" id="PTHR43221:SF2">
    <property type="entry name" value="PROTEASE HTPX HOMOLOG"/>
    <property type="match status" value="1"/>
</dbReference>
<dbReference type="PANTHER" id="PTHR43221">
    <property type="entry name" value="PROTEASE HTPX"/>
    <property type="match status" value="1"/>
</dbReference>
<feature type="transmembrane region" description="Helical" evidence="12">
    <location>
        <begin position="54"/>
        <end position="73"/>
    </location>
</feature>
<keyword evidence="15" id="KW-1185">Reference proteome</keyword>
<feature type="transmembrane region" description="Helical" evidence="12">
    <location>
        <begin position="180"/>
        <end position="200"/>
    </location>
</feature>
<evidence type="ECO:0000256" key="3">
    <source>
        <dbReference type="ARBA" id="ARBA00022670"/>
    </source>
</evidence>
<evidence type="ECO:0000256" key="10">
    <source>
        <dbReference type="ARBA" id="ARBA00023136"/>
    </source>
</evidence>
<dbReference type="AlphaFoldDB" id="E3I6M3"/>
<sequence>MTSSQPLDYRKLWLPAWTIPLQLTAAFAASLYAVLSSMPPVKPCFYCTPQPFPALSTALQVALVVGLAGLFFGSVRNGAMKGKAARMFGVIYLSPSDPLTKRVHDLARKLQMPLPTVGTVSIANAFAVGSSPHDAAVIIGQPLLGRLTEKELDAVIGHELGHIATGDMSRMQMAAGFQSMFDWVFKIIGFGLMIALYFAASVSDKRARDAEGGLVIGLGLAALGRLTVGIASELLTRRLSRSREFYADAIGASLTSPDAMQNALRKVEGLGGEMSPREKEYRTLMFRASWAGGLWATHPSLEQRIVALQRGTYTRAIEKAGERIDEAAALVGKVAAGLEPGKLAARGRTALDAAEPHLSALSQGISSGAQAASSGLRGVLEALPRPRLPSLQALRVFVLYPVLFVGVAASVGALSVWMSAASVVTPAVAPVPSWSTTTTVKESLKPEPATPVARSGKGSPHVPPRPPGAKSNNL</sequence>
<evidence type="ECO:0000313" key="15">
    <source>
        <dbReference type="Proteomes" id="UP000001399"/>
    </source>
</evidence>
<feature type="domain" description="Peptidase M48" evidence="13">
    <location>
        <begin position="99"/>
        <end position="309"/>
    </location>
</feature>
<evidence type="ECO:0000256" key="6">
    <source>
        <dbReference type="ARBA" id="ARBA00022801"/>
    </source>
</evidence>
<keyword evidence="4 12" id="KW-0812">Transmembrane</keyword>
<keyword evidence="10 12" id="KW-0472">Membrane</keyword>
<feature type="region of interest" description="Disordered" evidence="11">
    <location>
        <begin position="435"/>
        <end position="474"/>
    </location>
</feature>
<dbReference type="InterPro" id="IPR001915">
    <property type="entry name" value="Peptidase_M48"/>
</dbReference>
<dbReference type="Proteomes" id="UP000001399">
    <property type="component" value="Chromosome"/>
</dbReference>
<name>E3I6M3_RHOVT</name>
<dbReference type="Gene3D" id="3.30.2010.10">
    <property type="entry name" value="Metalloproteases ('zincins'), catalytic domain"/>
    <property type="match status" value="1"/>
</dbReference>
<evidence type="ECO:0000256" key="5">
    <source>
        <dbReference type="ARBA" id="ARBA00022723"/>
    </source>
</evidence>
<feature type="transmembrane region" description="Helical" evidence="12">
    <location>
        <begin position="12"/>
        <end position="34"/>
    </location>
</feature>
<evidence type="ECO:0000256" key="4">
    <source>
        <dbReference type="ARBA" id="ARBA00022692"/>
    </source>
</evidence>
<feature type="transmembrane region" description="Helical" evidence="12">
    <location>
        <begin position="212"/>
        <end position="235"/>
    </location>
</feature>
<reference evidence="15" key="1">
    <citation type="journal article" date="2011" name="J. Bacteriol.">
        <title>Genome sequences of eight morphologically diverse alphaproteobacteria.</title>
        <authorList>
            <consortium name="US DOE Joint Genome Institute"/>
            <person name="Brown P.J."/>
            <person name="Kysela D.T."/>
            <person name="Buechlein A."/>
            <person name="Hemmerich C."/>
            <person name="Brun Y.V."/>
        </authorList>
    </citation>
    <scope>NUCLEOTIDE SEQUENCE [LARGE SCALE GENOMIC DNA]</scope>
    <source>
        <strain evidence="15">ATCC 17100 / ATH 3.1.1 / DSM 162 / LMG 4299</strain>
    </source>
</reference>
<accession>E3I6M3</accession>
<evidence type="ECO:0000256" key="8">
    <source>
        <dbReference type="ARBA" id="ARBA00022989"/>
    </source>
</evidence>